<dbReference type="Proteomes" id="UP001156905">
    <property type="component" value="Unassembled WGS sequence"/>
</dbReference>
<reference evidence="2" key="1">
    <citation type="journal article" date="2019" name="Int. J. Syst. Evol. Microbiol.">
        <title>The Global Catalogue of Microorganisms (GCM) 10K type strain sequencing project: providing services to taxonomists for standard genome sequencing and annotation.</title>
        <authorList>
            <consortium name="The Broad Institute Genomics Platform"/>
            <consortium name="The Broad Institute Genome Sequencing Center for Infectious Disease"/>
            <person name="Wu L."/>
            <person name="Ma J."/>
        </authorList>
    </citation>
    <scope>NUCLEOTIDE SEQUENCE [LARGE SCALE GENOMIC DNA]</scope>
    <source>
        <strain evidence="2">NBRC 102520</strain>
    </source>
</reference>
<dbReference type="EMBL" id="BSOW01000004">
    <property type="protein sequence ID" value="GLR84974.1"/>
    <property type="molecule type" value="Genomic_DNA"/>
</dbReference>
<name>A0ABQ6AS39_9BRAD</name>
<evidence type="ECO:0000313" key="2">
    <source>
        <dbReference type="Proteomes" id="UP001156905"/>
    </source>
</evidence>
<accession>A0ABQ6AS39</accession>
<evidence type="ECO:0008006" key="3">
    <source>
        <dbReference type="Google" id="ProtNLM"/>
    </source>
</evidence>
<protein>
    <recommendedName>
        <fullName evidence="3">Transposase DDE domain-containing protein</fullName>
    </recommendedName>
</protein>
<keyword evidence="2" id="KW-1185">Reference proteome</keyword>
<sequence length="135" mass="14828">MHTQGIFKRAANGLAWIERGVGILKHHLDDAGQRLSIPGLPARHDLPVQYNAAACRRQQAKDRKRHRRLAGAGLADEAEAFASLQLEIDTIDGAEQPPAAAQQAAAQRKMNRKILDTENEIVVRPAPRFMHGGNT</sequence>
<proteinExistence type="predicted"/>
<comment type="caution">
    <text evidence="1">The sequence shown here is derived from an EMBL/GenBank/DDBJ whole genome shotgun (WGS) entry which is preliminary data.</text>
</comment>
<gene>
    <name evidence="1" type="ORF">GCM10007857_16840</name>
</gene>
<organism evidence="1 2">
    <name type="scientific">Bradyrhizobium iriomotense</name>
    <dbReference type="NCBI Taxonomy" id="441950"/>
    <lineage>
        <taxon>Bacteria</taxon>
        <taxon>Pseudomonadati</taxon>
        <taxon>Pseudomonadota</taxon>
        <taxon>Alphaproteobacteria</taxon>
        <taxon>Hyphomicrobiales</taxon>
        <taxon>Nitrobacteraceae</taxon>
        <taxon>Bradyrhizobium</taxon>
    </lineage>
</organism>
<evidence type="ECO:0000313" key="1">
    <source>
        <dbReference type="EMBL" id="GLR84974.1"/>
    </source>
</evidence>